<evidence type="ECO:0000259" key="1">
    <source>
        <dbReference type="Pfam" id="PF09565"/>
    </source>
</evidence>
<proteinExistence type="predicted"/>
<dbReference type="Proteomes" id="UP000479531">
    <property type="component" value="Unassembled WGS sequence"/>
</dbReference>
<feature type="domain" description="Restriction endonuclease type II NgoFVII N-terminal" evidence="1">
    <location>
        <begin position="14"/>
        <end position="167"/>
    </location>
</feature>
<dbReference type="Proteomes" id="UP000478483">
    <property type="component" value="Unassembled WGS sequence"/>
</dbReference>
<dbReference type="EMBL" id="WNAJ01000001">
    <property type="protein sequence ID" value="MTR83473.1"/>
    <property type="molecule type" value="Genomic_DNA"/>
</dbReference>
<comment type="caution">
    <text evidence="4">The sequence shown here is derived from an EMBL/GenBank/DDBJ whole genome shotgun (WGS) entry which is preliminary data.</text>
</comment>
<dbReference type="Pfam" id="PF20731">
    <property type="entry name" value="RE_NgoFVII_C"/>
    <property type="match status" value="1"/>
</dbReference>
<organism evidence="4 6">
    <name type="scientific">Roseburia intestinalis</name>
    <dbReference type="NCBI Taxonomy" id="166486"/>
    <lineage>
        <taxon>Bacteria</taxon>
        <taxon>Bacillati</taxon>
        <taxon>Bacillota</taxon>
        <taxon>Clostridia</taxon>
        <taxon>Lachnospirales</taxon>
        <taxon>Lachnospiraceae</taxon>
        <taxon>Roseburia</taxon>
    </lineage>
</organism>
<name>A0A6L6XBD8_9FIRM</name>
<dbReference type="RefSeq" id="WP_118411986.1">
    <property type="nucleotide sequence ID" value="NZ_JADNJF010000002.1"/>
</dbReference>
<evidence type="ECO:0000313" key="5">
    <source>
        <dbReference type="Proteomes" id="UP000478483"/>
    </source>
</evidence>
<accession>A0A6L6XBD8</accession>
<evidence type="ECO:0000313" key="4">
    <source>
        <dbReference type="EMBL" id="MVQ44318.1"/>
    </source>
</evidence>
<gene>
    <name evidence="4" type="ORF">GCK47_00995</name>
    <name evidence="3" type="ORF">GMD50_00085</name>
</gene>
<keyword evidence="4" id="KW-0378">Hydrolase</keyword>
<protein>
    <submittedName>
        <fullName evidence="4">NgoFVII family restriction endonuclease</fullName>
    </submittedName>
</protein>
<reference evidence="4 6" key="2">
    <citation type="submission" date="2019-10" db="EMBL/GenBank/DDBJ databases">
        <title>Roseburia spp. ameliorate alcoholic fatty liver via restoration of gut barrier function.</title>
        <authorList>
            <person name="Seo B."/>
            <person name="Ko G."/>
        </authorList>
    </citation>
    <scope>NUCLEOTIDE SEQUENCE [LARGE SCALE GENOMIC DNA]</scope>
    <source>
        <strain evidence="4 6">SNUG30017</strain>
    </source>
</reference>
<keyword evidence="4" id="KW-0540">Nuclease</keyword>
<dbReference type="Pfam" id="PF09565">
    <property type="entry name" value="RE_NgoFVII"/>
    <property type="match status" value="1"/>
</dbReference>
<sequence>MSGDLKYPDGIVGKILFDPIKEGADRLCVLTAEATPSMASWLLKSYEELGISDVAVELIICSTLNKGMDKELHESFKELHGTRYSDKWGNFSCGYLIHPPALESDNYYIWLNRDKPVRAYTLSGSFTQQYFLHDNKENVNETNAALAYTIYMDAEKRTMYCTHAEVDEYVVFCSSEDNVREQMAADTENCVHLSLLARGGETGTRSGLNWGQRNKRNRNEAYIPLPSHIAKSGFFPLDKQHFLVVTDDHHTLQLRVEQQNDKAITTPDSNALLGEYFRNRLGLSNGAYVRKDDLLAYGRTDVTFYKIDEEQYYMDFSVEEK</sequence>
<evidence type="ECO:0000313" key="3">
    <source>
        <dbReference type="EMBL" id="MTR83473.1"/>
    </source>
</evidence>
<reference evidence="3 5" key="1">
    <citation type="journal article" date="2019" name="Nat. Med.">
        <title>A library of human gut bacterial isolates paired with longitudinal multiomics data enables mechanistic microbiome research.</title>
        <authorList>
            <person name="Poyet M."/>
            <person name="Groussin M."/>
            <person name="Gibbons S.M."/>
            <person name="Avila-Pacheco J."/>
            <person name="Jiang X."/>
            <person name="Kearney S.M."/>
            <person name="Perrotta A.R."/>
            <person name="Berdy B."/>
            <person name="Zhao S."/>
            <person name="Lieberman T.D."/>
            <person name="Swanson P.K."/>
            <person name="Smith M."/>
            <person name="Roesemann S."/>
            <person name="Alexander J.E."/>
            <person name="Rich S.A."/>
            <person name="Livny J."/>
            <person name="Vlamakis H."/>
            <person name="Clish C."/>
            <person name="Bullock K."/>
            <person name="Deik A."/>
            <person name="Scott J."/>
            <person name="Pierce K.A."/>
            <person name="Xavier R.J."/>
            <person name="Alm E.J."/>
        </authorList>
    </citation>
    <scope>NUCLEOTIDE SEQUENCE [LARGE SCALE GENOMIC DNA]</scope>
    <source>
        <strain evidence="3 5">BIOML-A1</strain>
    </source>
</reference>
<feature type="domain" description="Restriction endonuclease type II NgoFVII C-terminal B3-like DNA-binding" evidence="2">
    <location>
        <begin position="189"/>
        <end position="308"/>
    </location>
</feature>
<dbReference type="InterPro" id="IPR048923">
    <property type="entry name" value="RE_NgoFVII_C"/>
</dbReference>
<dbReference type="AlphaFoldDB" id="A0A6L6XBD8"/>
<dbReference type="GO" id="GO:0004519">
    <property type="term" value="F:endonuclease activity"/>
    <property type="evidence" value="ECO:0007669"/>
    <property type="project" value="UniProtKB-KW"/>
</dbReference>
<keyword evidence="4" id="KW-0255">Endonuclease</keyword>
<evidence type="ECO:0000313" key="6">
    <source>
        <dbReference type="Proteomes" id="UP000479531"/>
    </source>
</evidence>
<dbReference type="EMBL" id="WGGT01000001">
    <property type="protein sequence ID" value="MVQ44318.1"/>
    <property type="molecule type" value="Genomic_DNA"/>
</dbReference>
<evidence type="ECO:0000259" key="2">
    <source>
        <dbReference type="Pfam" id="PF20731"/>
    </source>
</evidence>
<dbReference type="InterPro" id="IPR019065">
    <property type="entry name" value="RE_NgoFVII_N"/>
</dbReference>